<feature type="compositionally biased region" description="Basic and acidic residues" evidence="1">
    <location>
        <begin position="96"/>
        <end position="110"/>
    </location>
</feature>
<organism evidence="2 3">
    <name type="scientific">Brassica napus</name>
    <name type="common">Rape</name>
    <dbReference type="NCBI Taxonomy" id="3708"/>
    <lineage>
        <taxon>Eukaryota</taxon>
        <taxon>Viridiplantae</taxon>
        <taxon>Streptophyta</taxon>
        <taxon>Embryophyta</taxon>
        <taxon>Tracheophyta</taxon>
        <taxon>Spermatophyta</taxon>
        <taxon>Magnoliopsida</taxon>
        <taxon>eudicotyledons</taxon>
        <taxon>Gunneridae</taxon>
        <taxon>Pentapetalae</taxon>
        <taxon>rosids</taxon>
        <taxon>malvids</taxon>
        <taxon>Brassicales</taxon>
        <taxon>Brassicaceae</taxon>
        <taxon>Brassiceae</taxon>
        <taxon>Brassica</taxon>
    </lineage>
</organism>
<proteinExistence type="predicted"/>
<name>A0ABQ8BN02_BRANA</name>
<gene>
    <name evidence="2" type="ORF">HID58_038019</name>
</gene>
<protein>
    <submittedName>
        <fullName evidence="2">Uncharacterized protein</fullName>
    </submittedName>
</protein>
<evidence type="ECO:0000313" key="3">
    <source>
        <dbReference type="Proteomes" id="UP000824890"/>
    </source>
</evidence>
<dbReference type="Proteomes" id="UP000824890">
    <property type="component" value="Unassembled WGS sequence"/>
</dbReference>
<sequence>MDVFIFSVNSISNRVELAIADGTVEGAFAEEGVNPEDSNVPLFITDMEGKTFTFQEHERVPVPDFVVKGRNDGDDADMADGGPVLVRVETGEGSSDADKNTDAKPADASA</sequence>
<dbReference type="EMBL" id="JAGKQM010000010">
    <property type="protein sequence ID" value="KAH0906192.1"/>
    <property type="molecule type" value="Genomic_DNA"/>
</dbReference>
<feature type="region of interest" description="Disordered" evidence="1">
    <location>
        <begin position="88"/>
        <end position="110"/>
    </location>
</feature>
<reference evidence="2 3" key="1">
    <citation type="submission" date="2021-05" db="EMBL/GenBank/DDBJ databases">
        <title>Genome Assembly of Synthetic Allotetraploid Brassica napus Reveals Homoeologous Exchanges between Subgenomes.</title>
        <authorList>
            <person name="Davis J.T."/>
        </authorList>
    </citation>
    <scope>NUCLEOTIDE SEQUENCE [LARGE SCALE GENOMIC DNA]</scope>
    <source>
        <strain evidence="3">cv. Da-Ae</strain>
        <tissue evidence="2">Seedling</tissue>
    </source>
</reference>
<comment type="caution">
    <text evidence="2">The sequence shown here is derived from an EMBL/GenBank/DDBJ whole genome shotgun (WGS) entry which is preliminary data.</text>
</comment>
<evidence type="ECO:0000256" key="1">
    <source>
        <dbReference type="SAM" id="MobiDB-lite"/>
    </source>
</evidence>
<evidence type="ECO:0000313" key="2">
    <source>
        <dbReference type="EMBL" id="KAH0906192.1"/>
    </source>
</evidence>
<accession>A0ABQ8BN02</accession>
<keyword evidence="3" id="KW-1185">Reference proteome</keyword>